<dbReference type="Proteomes" id="UP000299102">
    <property type="component" value="Unassembled WGS sequence"/>
</dbReference>
<dbReference type="EMBL" id="BGZK01001294">
    <property type="protein sequence ID" value="GBP76583.1"/>
    <property type="molecule type" value="Genomic_DNA"/>
</dbReference>
<protein>
    <submittedName>
        <fullName evidence="1">Uncharacterized protein</fullName>
    </submittedName>
</protein>
<gene>
    <name evidence="1" type="ORF">EVAR_58099_1</name>
</gene>
<keyword evidence="2" id="KW-1185">Reference proteome</keyword>
<name>A0A4C1YNJ9_EUMVA</name>
<evidence type="ECO:0000313" key="2">
    <source>
        <dbReference type="Proteomes" id="UP000299102"/>
    </source>
</evidence>
<reference evidence="1 2" key="1">
    <citation type="journal article" date="2019" name="Commun. Biol.">
        <title>The bagworm genome reveals a unique fibroin gene that provides high tensile strength.</title>
        <authorList>
            <person name="Kono N."/>
            <person name="Nakamura H."/>
            <person name="Ohtoshi R."/>
            <person name="Tomita M."/>
            <person name="Numata K."/>
            <person name="Arakawa K."/>
        </authorList>
    </citation>
    <scope>NUCLEOTIDE SEQUENCE [LARGE SCALE GENOMIC DNA]</scope>
</reference>
<sequence>MEPKDVARRYSLTFSLQSALPCRFNRQSGRVPDKVIIFRVGVYSSPRPPPAVGALTRGARPPRVFLRKSPALTP</sequence>
<organism evidence="1 2">
    <name type="scientific">Eumeta variegata</name>
    <name type="common">Bagworm moth</name>
    <name type="synonym">Eumeta japonica</name>
    <dbReference type="NCBI Taxonomy" id="151549"/>
    <lineage>
        <taxon>Eukaryota</taxon>
        <taxon>Metazoa</taxon>
        <taxon>Ecdysozoa</taxon>
        <taxon>Arthropoda</taxon>
        <taxon>Hexapoda</taxon>
        <taxon>Insecta</taxon>
        <taxon>Pterygota</taxon>
        <taxon>Neoptera</taxon>
        <taxon>Endopterygota</taxon>
        <taxon>Lepidoptera</taxon>
        <taxon>Glossata</taxon>
        <taxon>Ditrysia</taxon>
        <taxon>Tineoidea</taxon>
        <taxon>Psychidae</taxon>
        <taxon>Oiketicinae</taxon>
        <taxon>Eumeta</taxon>
    </lineage>
</organism>
<evidence type="ECO:0000313" key="1">
    <source>
        <dbReference type="EMBL" id="GBP76583.1"/>
    </source>
</evidence>
<comment type="caution">
    <text evidence="1">The sequence shown here is derived from an EMBL/GenBank/DDBJ whole genome shotgun (WGS) entry which is preliminary data.</text>
</comment>
<dbReference type="AlphaFoldDB" id="A0A4C1YNJ9"/>
<proteinExistence type="predicted"/>
<accession>A0A4C1YNJ9</accession>